<dbReference type="PROSITE" id="PS51750">
    <property type="entry name" value="BRO_N"/>
    <property type="match status" value="1"/>
</dbReference>
<dbReference type="SUPFAM" id="SSF103084">
    <property type="entry name" value="Holliday junction resolvase RusA"/>
    <property type="match status" value="1"/>
</dbReference>
<dbReference type="Proteomes" id="UP001527882">
    <property type="component" value="Unassembled WGS sequence"/>
</dbReference>
<gene>
    <name evidence="2" type="ORF">O9H85_08260</name>
</gene>
<evidence type="ECO:0000313" key="3">
    <source>
        <dbReference type="Proteomes" id="UP001527882"/>
    </source>
</evidence>
<dbReference type="InterPro" id="IPR003497">
    <property type="entry name" value="BRO_N_domain"/>
</dbReference>
<feature type="domain" description="Bro-N" evidence="1">
    <location>
        <begin position="1"/>
        <end position="106"/>
    </location>
</feature>
<dbReference type="RefSeq" id="WP_269880850.1">
    <property type="nucleotide sequence ID" value="NZ_JAQAGZ010000004.1"/>
</dbReference>
<dbReference type="EMBL" id="JAQAGZ010000004">
    <property type="protein sequence ID" value="MCZ8512426.1"/>
    <property type="molecule type" value="Genomic_DNA"/>
</dbReference>
<protein>
    <recommendedName>
        <fullName evidence="1">Bro-N domain-containing protein</fullName>
    </recommendedName>
</protein>
<comment type="caution">
    <text evidence="2">The sequence shown here is derived from an EMBL/GenBank/DDBJ whole genome shotgun (WGS) entry which is preliminary data.</text>
</comment>
<keyword evidence="3" id="KW-1185">Reference proteome</keyword>
<evidence type="ECO:0000259" key="1">
    <source>
        <dbReference type="PROSITE" id="PS51750"/>
    </source>
</evidence>
<dbReference type="InterPro" id="IPR036614">
    <property type="entry name" value="RusA-like_sf"/>
</dbReference>
<name>A0ABT4Q6C5_9BACL</name>
<accession>A0ABT4Q6C5</accession>
<proteinExistence type="predicted"/>
<sequence>MKNVQVFKNDVFEVAVRENGLIVEFEAEASAKSLGFIQEKNSKVYVRWERVNDYLSEFGLPHTVGKGDFIPESYVYMLAMKGENDLAVSFQKFIAFDVLPAIRKNKVYIDPSATDQEIDNAVRFATPQKRRVALMEATIDGKSSIFNVYDDIKQYIKRWTADEKIKAMEHVERVLLDKKDTYQNDISFAHKVEELRRIVATDLDKVKNWKNGTIKRKLNKQIEELSDKVDELRPPSIDDYYEVNYPGFSHNYMYEHNDRINKWVKTKAFKNWINNFPYDELPYDTGIDWDKPIKMYLAFTHKKSMDVHNLEKAIIDLLFKHYGYDDNLITAIDNQSVGIVSEHKDGKTYFMLRNV</sequence>
<dbReference type="Gene3D" id="3.30.1330.70">
    <property type="entry name" value="Holliday junction resolvase RusA"/>
    <property type="match status" value="1"/>
</dbReference>
<organism evidence="2 3">
    <name type="scientific">Paenibacillus gyeongsangnamensis</name>
    <dbReference type="NCBI Taxonomy" id="3388067"/>
    <lineage>
        <taxon>Bacteria</taxon>
        <taxon>Bacillati</taxon>
        <taxon>Bacillota</taxon>
        <taxon>Bacilli</taxon>
        <taxon>Bacillales</taxon>
        <taxon>Paenibacillaceae</taxon>
        <taxon>Paenibacillus</taxon>
    </lineage>
</organism>
<evidence type="ECO:0000313" key="2">
    <source>
        <dbReference type="EMBL" id="MCZ8512426.1"/>
    </source>
</evidence>
<reference evidence="2 3" key="1">
    <citation type="submission" date="2022-12" db="EMBL/GenBank/DDBJ databases">
        <title>Draft genome sequence of Paenibacillus sp. dW9.</title>
        <authorList>
            <person name="Choi E.-W."/>
            <person name="Kim D.-U."/>
        </authorList>
    </citation>
    <scope>NUCLEOTIDE SEQUENCE [LARGE SCALE GENOMIC DNA]</scope>
    <source>
        <strain evidence="3">dW9</strain>
    </source>
</reference>